<dbReference type="EMBL" id="CP002271">
    <property type="protein sequence ID" value="ADO72074.1"/>
    <property type="molecule type" value="Genomic_DNA"/>
</dbReference>
<dbReference type="Proteomes" id="UP000001351">
    <property type="component" value="Chromosome"/>
</dbReference>
<evidence type="ECO:0000313" key="3">
    <source>
        <dbReference type="Proteomes" id="UP000001351"/>
    </source>
</evidence>
<sequence>MKLFRIIEEKHIKRVAVDAVGDLISAASDLQRLFGYLYALAQHFSVMRVSSVLTLETTGLTTNPLEGQISALSDAILSLQVERPQNRSMRTLQVVKARGTDHDLNVRELRITSKGAEVV</sequence>
<dbReference type="AlphaFoldDB" id="E3FSG3"/>
<feature type="domain" description="KaiC-like" evidence="1">
    <location>
        <begin position="3"/>
        <end position="118"/>
    </location>
</feature>
<dbReference type="SUPFAM" id="SSF52540">
    <property type="entry name" value="P-loop containing nucleoside triphosphate hydrolases"/>
    <property type="match status" value="1"/>
</dbReference>
<keyword evidence="3" id="KW-1185">Reference proteome</keyword>
<proteinExistence type="predicted"/>
<evidence type="ECO:0000259" key="1">
    <source>
        <dbReference type="Pfam" id="PF06745"/>
    </source>
</evidence>
<organism evidence="2 3">
    <name type="scientific">Stigmatella aurantiaca (strain DW4/3-1)</name>
    <dbReference type="NCBI Taxonomy" id="378806"/>
    <lineage>
        <taxon>Bacteria</taxon>
        <taxon>Pseudomonadati</taxon>
        <taxon>Myxococcota</taxon>
        <taxon>Myxococcia</taxon>
        <taxon>Myxococcales</taxon>
        <taxon>Cystobacterineae</taxon>
        <taxon>Archangiaceae</taxon>
        <taxon>Stigmatella</taxon>
    </lineage>
</organism>
<dbReference type="InterPro" id="IPR027417">
    <property type="entry name" value="P-loop_NTPase"/>
</dbReference>
<protein>
    <recommendedName>
        <fullName evidence="1">KaiC-like domain-containing protein</fullName>
    </recommendedName>
</protein>
<dbReference type="Pfam" id="PF06745">
    <property type="entry name" value="ATPase"/>
    <property type="match status" value="1"/>
</dbReference>
<dbReference type="KEGG" id="sur:STAUR_4294"/>
<dbReference type="HOGENOM" id="CLU_2060004_0_0_7"/>
<accession>E3FSG3</accession>
<dbReference type="PANTHER" id="PTHR42926">
    <property type="match status" value="1"/>
</dbReference>
<dbReference type="PANTHER" id="PTHR42926:SF1">
    <property type="entry name" value="CIRCADIAN CLOCK OSCILLATOR PROTEIN KAIC 1"/>
    <property type="match status" value="1"/>
</dbReference>
<dbReference type="Gene3D" id="3.40.50.300">
    <property type="entry name" value="P-loop containing nucleotide triphosphate hydrolases"/>
    <property type="match status" value="1"/>
</dbReference>
<dbReference type="STRING" id="378806.STAUR_4294"/>
<gene>
    <name evidence="2" type="ordered locus">STAUR_4294</name>
</gene>
<dbReference type="InterPro" id="IPR014774">
    <property type="entry name" value="KaiC-like_dom"/>
</dbReference>
<dbReference type="InterPro" id="IPR051347">
    <property type="entry name" value="Circadian_clock_KaiC-rel"/>
</dbReference>
<reference evidence="2 3" key="1">
    <citation type="journal article" date="2011" name="Mol. Biol. Evol.">
        <title>Comparative genomic analysis of fruiting body formation in Myxococcales.</title>
        <authorList>
            <person name="Huntley S."/>
            <person name="Hamann N."/>
            <person name="Wegener-Feldbrugge S."/>
            <person name="Treuner-Lange A."/>
            <person name="Kube M."/>
            <person name="Reinhardt R."/>
            <person name="Klages S."/>
            <person name="Muller R."/>
            <person name="Ronning C.M."/>
            <person name="Nierman W.C."/>
            <person name="Sogaard-Andersen L."/>
        </authorList>
    </citation>
    <scope>NUCLEOTIDE SEQUENCE [LARGE SCALE GENOMIC DNA]</scope>
    <source>
        <strain evidence="2 3">DW4/3-1</strain>
    </source>
</reference>
<name>E3FSG3_STIAD</name>
<dbReference type="eggNOG" id="COG0467">
    <property type="taxonomic scope" value="Bacteria"/>
</dbReference>
<evidence type="ECO:0000313" key="2">
    <source>
        <dbReference type="EMBL" id="ADO72074.1"/>
    </source>
</evidence>